<dbReference type="NCBIfam" id="NF003700">
    <property type="entry name" value="PRK05313.1"/>
    <property type="match status" value="1"/>
</dbReference>
<name>A0A0E3JZZ0_CLOSL</name>
<dbReference type="SUPFAM" id="SSF51998">
    <property type="entry name" value="PFL-like glycyl radical enzymes"/>
    <property type="match status" value="1"/>
</dbReference>
<comment type="subunit">
    <text evidence="1">Homodimer.</text>
</comment>
<dbReference type="InterPro" id="IPR007841">
    <property type="entry name" value="UPF0210"/>
</dbReference>
<accession>A0A0E3JZZ0</accession>
<proteinExistence type="inferred from homology"/>
<dbReference type="Gene3D" id="3.20.70.20">
    <property type="match status" value="1"/>
</dbReference>
<dbReference type="Proteomes" id="UP000033115">
    <property type="component" value="Chromosome"/>
</dbReference>
<sequence>MNVNNVLETIKMIEEEKLDIRTITMGISLLDCCDSDGEKSRIKIYDKVTKCAENLVKVGKQIENEFGIPIVNKRVSVTPISMVAGCSSDTDYVKYAETLDKAANTLGIDFIGGFSALVHKGYTKGDRILIQSIPEALSRTKLVCSSVNVGSTRCGINMDAVREMGIIVKKTAELTKDSAGLGCAKLVVFANAVEDNPFMAGAFHGVGEADTIINVGVSGPGVVKRALEKVKGESFDVVAETIKKTAFKITRMGQLVAKEASNRLNVPFGIVDLSLAPTPAIGDSVAHILEELGLESCGTHGTTAALALLNDAVKKGGVMACSHVGGLSGAFIPVSEDAGMIDAVNKGSLNIEKLEAMTCVCSVGLDMIAIPGDTSSSTISAIIADEAAIGMINNKTTAVRVIPAPGTKIGDVVEFGGLLGHAPVMAVSKFSSEAFVARGGRIPAPIHSFKN</sequence>
<dbReference type="CDD" id="cd08025">
    <property type="entry name" value="RNR_PFL_like_DUF711"/>
    <property type="match status" value="1"/>
</dbReference>
<dbReference type="KEGG" id="csq:CSCA_2599"/>
<gene>
    <name evidence="2" type="ORF">CSCA_2599</name>
</gene>
<organism evidence="2 3">
    <name type="scientific">Clostridium scatologenes</name>
    <dbReference type="NCBI Taxonomy" id="1548"/>
    <lineage>
        <taxon>Bacteria</taxon>
        <taxon>Bacillati</taxon>
        <taxon>Bacillota</taxon>
        <taxon>Clostridia</taxon>
        <taxon>Eubacteriales</taxon>
        <taxon>Clostridiaceae</taxon>
        <taxon>Clostridium</taxon>
    </lineage>
</organism>
<dbReference type="AlphaFoldDB" id="A0A0E3JZZ0"/>
<dbReference type="HAMAP" id="MF_01221">
    <property type="entry name" value="UPF0210"/>
    <property type="match status" value="1"/>
</dbReference>
<evidence type="ECO:0000256" key="1">
    <source>
        <dbReference type="HAMAP-Rule" id="MF_01221"/>
    </source>
</evidence>
<evidence type="ECO:0000313" key="2">
    <source>
        <dbReference type="EMBL" id="AKA69724.1"/>
    </source>
</evidence>
<keyword evidence="3" id="KW-1185">Reference proteome</keyword>
<dbReference type="EMBL" id="CP009933">
    <property type="protein sequence ID" value="AKA69724.1"/>
    <property type="molecule type" value="Genomic_DNA"/>
</dbReference>
<dbReference type="PANTHER" id="PTHR37560:SF1">
    <property type="entry name" value="UPF0210 PROTEIN MJ1665"/>
    <property type="match status" value="1"/>
</dbReference>
<dbReference type="STRING" id="1548.CSCA_2599"/>
<dbReference type="Pfam" id="PF05167">
    <property type="entry name" value="DUF711"/>
    <property type="match status" value="1"/>
</dbReference>
<dbReference type="HOGENOM" id="CLU_048704_0_0_9"/>
<dbReference type="RefSeq" id="WP_029161677.1">
    <property type="nucleotide sequence ID" value="NZ_CP009933.1"/>
</dbReference>
<comment type="similarity">
    <text evidence="1">Belongs to the UPF0210 family.</text>
</comment>
<protein>
    <recommendedName>
        <fullName evidence="1">UPF0210 protein CSCA_2599</fullName>
    </recommendedName>
</protein>
<reference evidence="2 3" key="1">
    <citation type="journal article" date="2015" name="J. Biotechnol.">
        <title>Complete genome sequence of a malodorant-producing acetogen, Clostridium scatologenes ATCC 25775(T).</title>
        <authorList>
            <person name="Zhu Z."/>
            <person name="Guo T."/>
            <person name="Zheng H."/>
            <person name="Song T."/>
            <person name="Ouyang P."/>
            <person name="Xie J."/>
        </authorList>
    </citation>
    <scope>NUCLEOTIDE SEQUENCE [LARGE SCALE GENOMIC DNA]</scope>
    <source>
        <strain evidence="2 3">ATCC 25775</strain>
    </source>
</reference>
<dbReference type="PANTHER" id="PTHR37560">
    <property type="entry name" value="UPF0210 PROTEIN SPR0218"/>
    <property type="match status" value="1"/>
</dbReference>
<evidence type="ECO:0000313" key="3">
    <source>
        <dbReference type="Proteomes" id="UP000033115"/>
    </source>
</evidence>